<comment type="similarity">
    <text evidence="1">Belongs to the DEFL family.</text>
</comment>
<name>A0A6P8C292_PUNGR</name>
<keyword evidence="9" id="KW-1185">Reference proteome</keyword>
<keyword evidence="5" id="KW-0611">Plant defense</keyword>
<evidence type="ECO:0000256" key="5">
    <source>
        <dbReference type="ARBA" id="ARBA00022821"/>
    </source>
</evidence>
<dbReference type="PANTHER" id="PTHR33147:SF46">
    <property type="entry name" value="DEFENSIN-LIKE PROTEIN 19"/>
    <property type="match status" value="1"/>
</dbReference>
<dbReference type="GO" id="GO:0050832">
    <property type="term" value="P:defense response to fungus"/>
    <property type="evidence" value="ECO:0007669"/>
    <property type="project" value="UniProtKB-KW"/>
</dbReference>
<evidence type="ECO:0000256" key="7">
    <source>
        <dbReference type="SAM" id="SignalP"/>
    </source>
</evidence>
<dbReference type="PANTHER" id="PTHR33147">
    <property type="entry name" value="DEFENSIN-LIKE PROTEIN 1"/>
    <property type="match status" value="1"/>
</dbReference>
<evidence type="ECO:0000256" key="3">
    <source>
        <dbReference type="ARBA" id="ARBA00022577"/>
    </source>
</evidence>
<dbReference type="RefSeq" id="XP_031376765.1">
    <property type="nucleotide sequence ID" value="XM_031520905.1"/>
</dbReference>
<organism evidence="9 10">
    <name type="scientific">Punica granatum</name>
    <name type="common">Pomegranate</name>
    <dbReference type="NCBI Taxonomy" id="22663"/>
    <lineage>
        <taxon>Eukaryota</taxon>
        <taxon>Viridiplantae</taxon>
        <taxon>Streptophyta</taxon>
        <taxon>Embryophyta</taxon>
        <taxon>Tracheophyta</taxon>
        <taxon>Spermatophyta</taxon>
        <taxon>Magnoliopsida</taxon>
        <taxon>eudicotyledons</taxon>
        <taxon>Gunneridae</taxon>
        <taxon>Pentapetalae</taxon>
        <taxon>rosids</taxon>
        <taxon>malvids</taxon>
        <taxon>Myrtales</taxon>
        <taxon>Lythraceae</taxon>
        <taxon>Punica</taxon>
    </lineage>
</organism>
<reference evidence="9" key="1">
    <citation type="journal article" date="2020" name="Plant Biotechnol. J.">
        <title>The pomegranate (Punica granatum L.) draft genome dissects genetic divergence between soft- and hard-seeded cultivars.</title>
        <authorList>
            <person name="Luo X."/>
            <person name="Li H."/>
            <person name="Wu Z."/>
            <person name="Yao W."/>
            <person name="Zhao P."/>
            <person name="Cao D."/>
            <person name="Yu H."/>
            <person name="Li K."/>
            <person name="Poudel K."/>
            <person name="Zhao D."/>
            <person name="Zhang F."/>
            <person name="Xia X."/>
            <person name="Chen L."/>
            <person name="Wang Q."/>
            <person name="Jing D."/>
            <person name="Cao S."/>
        </authorList>
    </citation>
    <scope>NUCLEOTIDE SEQUENCE [LARGE SCALE GENOMIC DNA]</scope>
    <source>
        <strain evidence="9">cv. Tunisia</strain>
    </source>
</reference>
<dbReference type="CDD" id="cd00107">
    <property type="entry name" value="Knot1"/>
    <property type="match status" value="1"/>
</dbReference>
<evidence type="ECO:0000256" key="6">
    <source>
        <dbReference type="ARBA" id="ARBA00023157"/>
    </source>
</evidence>
<dbReference type="SMART" id="SM00505">
    <property type="entry name" value="Knot1"/>
    <property type="match status" value="1"/>
</dbReference>
<keyword evidence="2" id="KW-0929">Antimicrobial</keyword>
<keyword evidence="3" id="KW-0295">Fungicide</keyword>
<dbReference type="Proteomes" id="UP000515151">
    <property type="component" value="Chromosome 1"/>
</dbReference>
<dbReference type="OrthoDB" id="1851987at2759"/>
<keyword evidence="4 7" id="KW-0732">Signal</keyword>
<gene>
    <name evidence="10" type="primary">LOC116192368</name>
</gene>
<dbReference type="InterPro" id="IPR036574">
    <property type="entry name" value="Scorpion_toxin-like_sf"/>
</dbReference>
<dbReference type="InterPro" id="IPR003614">
    <property type="entry name" value="Knottins"/>
</dbReference>
<evidence type="ECO:0000256" key="4">
    <source>
        <dbReference type="ARBA" id="ARBA00022729"/>
    </source>
</evidence>
<protein>
    <submittedName>
        <fullName evidence="10">Defensin-like protein 19</fullName>
    </submittedName>
</protein>
<feature type="domain" description="Knottins-like" evidence="8">
    <location>
        <begin position="35"/>
        <end position="82"/>
    </location>
</feature>
<evidence type="ECO:0000313" key="9">
    <source>
        <dbReference type="Proteomes" id="UP000515151"/>
    </source>
</evidence>
<accession>A0A6P8C292</accession>
<evidence type="ECO:0000313" key="10">
    <source>
        <dbReference type="RefSeq" id="XP_031376765.1"/>
    </source>
</evidence>
<dbReference type="Gene3D" id="3.30.30.10">
    <property type="entry name" value="Knottin, scorpion toxin-like"/>
    <property type="match status" value="1"/>
</dbReference>
<dbReference type="GeneID" id="116192368"/>
<proteinExistence type="inferred from homology"/>
<sequence>MAKQLANSFTRSLVPVLLMSLFLVFTEMPIAEARVCQRLSTTWLGFCGNSGNCDRQCREREGALHGACHTKFPGVACFCYFRASLMEGDEFQIQGIYSDTMCASHHKNWDKENFETQHSNGWDHWSHYWSQMIFMQDPGLI</sequence>
<dbReference type="InterPro" id="IPR008176">
    <property type="entry name" value="Defensin_plant"/>
</dbReference>
<evidence type="ECO:0000256" key="1">
    <source>
        <dbReference type="ARBA" id="ARBA00006722"/>
    </source>
</evidence>
<reference evidence="10" key="2">
    <citation type="submission" date="2025-08" db="UniProtKB">
        <authorList>
            <consortium name="RefSeq"/>
        </authorList>
    </citation>
    <scope>IDENTIFICATION</scope>
    <source>
        <tissue evidence="10">Leaf</tissue>
    </source>
</reference>
<dbReference type="GO" id="GO:0031640">
    <property type="term" value="P:killing of cells of another organism"/>
    <property type="evidence" value="ECO:0007669"/>
    <property type="project" value="UniProtKB-KW"/>
</dbReference>
<feature type="chain" id="PRO_5028131875" evidence="7">
    <location>
        <begin position="34"/>
        <end position="141"/>
    </location>
</feature>
<evidence type="ECO:0000256" key="2">
    <source>
        <dbReference type="ARBA" id="ARBA00022529"/>
    </source>
</evidence>
<dbReference type="PROSITE" id="PS00940">
    <property type="entry name" value="GAMMA_THIONIN"/>
    <property type="match status" value="1"/>
</dbReference>
<dbReference type="Pfam" id="PF00304">
    <property type="entry name" value="Gamma-thionin"/>
    <property type="match status" value="1"/>
</dbReference>
<dbReference type="SUPFAM" id="SSF57095">
    <property type="entry name" value="Scorpion toxin-like"/>
    <property type="match status" value="1"/>
</dbReference>
<dbReference type="AlphaFoldDB" id="A0A6P8C292"/>
<evidence type="ECO:0000259" key="8">
    <source>
        <dbReference type="SMART" id="SM00505"/>
    </source>
</evidence>
<feature type="signal peptide" evidence="7">
    <location>
        <begin position="1"/>
        <end position="33"/>
    </location>
</feature>
<keyword evidence="6" id="KW-1015">Disulfide bond</keyword>